<evidence type="ECO:0000313" key="3">
    <source>
        <dbReference type="EMBL" id="GMH95032.1"/>
    </source>
</evidence>
<dbReference type="Pfam" id="PF00400">
    <property type="entry name" value="WD40"/>
    <property type="match status" value="4"/>
</dbReference>
<dbReference type="InterPro" id="IPR015943">
    <property type="entry name" value="WD40/YVTN_repeat-like_dom_sf"/>
</dbReference>
<dbReference type="EMBL" id="BRXY01000437">
    <property type="protein sequence ID" value="GMH95032.1"/>
    <property type="molecule type" value="Genomic_DNA"/>
</dbReference>
<dbReference type="PANTHER" id="PTHR45589">
    <property type="entry name" value="WD REPEAT DOMAIN 62, ISOFORM G"/>
    <property type="match status" value="1"/>
</dbReference>
<feature type="compositionally biased region" description="Basic and acidic residues" evidence="2">
    <location>
        <begin position="1173"/>
        <end position="1183"/>
    </location>
</feature>
<feature type="region of interest" description="Disordered" evidence="2">
    <location>
        <begin position="396"/>
        <end position="415"/>
    </location>
</feature>
<feature type="compositionally biased region" description="Polar residues" evidence="2">
    <location>
        <begin position="1193"/>
        <end position="1205"/>
    </location>
</feature>
<dbReference type="PROSITE" id="PS50082">
    <property type="entry name" value="WD_REPEATS_2"/>
    <property type="match status" value="2"/>
</dbReference>
<dbReference type="PANTHER" id="PTHR45589:SF1">
    <property type="entry name" value="WD REPEAT DOMAIN 62, ISOFORM G"/>
    <property type="match status" value="1"/>
</dbReference>
<feature type="compositionally biased region" description="Polar residues" evidence="2">
    <location>
        <begin position="1160"/>
        <end position="1171"/>
    </location>
</feature>
<feature type="compositionally biased region" description="Basic and acidic residues" evidence="2">
    <location>
        <begin position="775"/>
        <end position="788"/>
    </location>
</feature>
<feature type="compositionally biased region" description="Acidic residues" evidence="2">
    <location>
        <begin position="893"/>
        <end position="911"/>
    </location>
</feature>
<dbReference type="SUPFAM" id="SSF50998">
    <property type="entry name" value="Quinoprotein alcohol dehydrogenase-like"/>
    <property type="match status" value="1"/>
</dbReference>
<proteinExistence type="predicted"/>
<dbReference type="InterPro" id="IPR011047">
    <property type="entry name" value="Quinoprotein_ADH-like_sf"/>
</dbReference>
<evidence type="ECO:0000313" key="4">
    <source>
        <dbReference type="Proteomes" id="UP001165085"/>
    </source>
</evidence>
<dbReference type="InterPro" id="IPR036322">
    <property type="entry name" value="WD40_repeat_dom_sf"/>
</dbReference>
<dbReference type="Gene3D" id="2.130.10.10">
    <property type="entry name" value="YVTN repeat-like/Quinoprotein amine dehydrogenase"/>
    <property type="match status" value="3"/>
</dbReference>
<dbReference type="PROSITE" id="PS50294">
    <property type="entry name" value="WD_REPEATS_REGION"/>
    <property type="match status" value="1"/>
</dbReference>
<dbReference type="InterPro" id="IPR001680">
    <property type="entry name" value="WD40_rpt"/>
</dbReference>
<gene>
    <name evidence="3" type="ORF">TrST_g1550</name>
</gene>
<evidence type="ECO:0000256" key="2">
    <source>
        <dbReference type="SAM" id="MobiDB-lite"/>
    </source>
</evidence>
<evidence type="ECO:0000256" key="1">
    <source>
        <dbReference type="PROSITE-ProRule" id="PRU00221"/>
    </source>
</evidence>
<keyword evidence="4" id="KW-1185">Reference proteome</keyword>
<name>A0A9W7BWJ4_9STRA</name>
<feature type="compositionally biased region" description="Basic and acidic residues" evidence="2">
    <location>
        <begin position="1369"/>
        <end position="1380"/>
    </location>
</feature>
<feature type="compositionally biased region" description="Acidic residues" evidence="2">
    <location>
        <begin position="798"/>
        <end position="819"/>
    </location>
</feature>
<feature type="repeat" description="WD" evidence="1">
    <location>
        <begin position="504"/>
        <end position="544"/>
    </location>
</feature>
<accession>A0A9W7BWJ4</accession>
<feature type="region of interest" description="Disordered" evidence="2">
    <location>
        <begin position="1051"/>
        <end position="1205"/>
    </location>
</feature>
<feature type="compositionally biased region" description="Basic and acidic residues" evidence="2">
    <location>
        <begin position="961"/>
        <end position="1002"/>
    </location>
</feature>
<feature type="compositionally biased region" description="Basic and acidic residues" evidence="2">
    <location>
        <begin position="913"/>
        <end position="945"/>
    </location>
</feature>
<protein>
    <submittedName>
        <fullName evidence="3">Uncharacterized protein</fullName>
    </submittedName>
</protein>
<dbReference type="InterPro" id="IPR052779">
    <property type="entry name" value="WDR62"/>
</dbReference>
<feature type="region of interest" description="Disordered" evidence="2">
    <location>
        <begin position="1327"/>
        <end position="1380"/>
    </location>
</feature>
<dbReference type="SMART" id="SM00320">
    <property type="entry name" value="WD40"/>
    <property type="match status" value="10"/>
</dbReference>
<dbReference type="OrthoDB" id="195083at2759"/>
<organism evidence="3 4">
    <name type="scientific">Triparma strigata</name>
    <dbReference type="NCBI Taxonomy" id="1606541"/>
    <lineage>
        <taxon>Eukaryota</taxon>
        <taxon>Sar</taxon>
        <taxon>Stramenopiles</taxon>
        <taxon>Ochrophyta</taxon>
        <taxon>Bolidophyceae</taxon>
        <taxon>Parmales</taxon>
        <taxon>Triparmaceae</taxon>
        <taxon>Triparma</taxon>
    </lineage>
</organism>
<feature type="repeat" description="WD" evidence="1">
    <location>
        <begin position="671"/>
        <end position="705"/>
    </location>
</feature>
<feature type="compositionally biased region" description="Acidic residues" evidence="2">
    <location>
        <begin position="1071"/>
        <end position="1081"/>
    </location>
</feature>
<comment type="caution">
    <text evidence="3">The sequence shown here is derived from an EMBL/GenBank/DDBJ whole genome shotgun (WGS) entry which is preliminary data.</text>
</comment>
<feature type="compositionally biased region" description="Polar residues" evidence="2">
    <location>
        <begin position="1092"/>
        <end position="1120"/>
    </location>
</feature>
<feature type="region of interest" description="Disordered" evidence="2">
    <location>
        <begin position="755"/>
        <end position="856"/>
    </location>
</feature>
<reference evidence="4" key="1">
    <citation type="journal article" date="2023" name="Commun. Biol.">
        <title>Genome analysis of Parmales, the sister group of diatoms, reveals the evolutionary specialization of diatoms from phago-mixotrophs to photoautotrophs.</title>
        <authorList>
            <person name="Ban H."/>
            <person name="Sato S."/>
            <person name="Yoshikawa S."/>
            <person name="Yamada K."/>
            <person name="Nakamura Y."/>
            <person name="Ichinomiya M."/>
            <person name="Sato N."/>
            <person name="Blanc-Mathieu R."/>
            <person name="Endo H."/>
            <person name="Kuwata A."/>
            <person name="Ogata H."/>
        </authorList>
    </citation>
    <scope>NUCLEOTIDE SEQUENCE [LARGE SCALE GENOMIC DNA]</scope>
    <source>
        <strain evidence="4">NIES 3701</strain>
    </source>
</reference>
<dbReference type="SUPFAM" id="SSF50978">
    <property type="entry name" value="WD40 repeat-like"/>
    <property type="match status" value="1"/>
</dbReference>
<dbReference type="Proteomes" id="UP001165085">
    <property type="component" value="Unassembled WGS sequence"/>
</dbReference>
<keyword evidence="1" id="KW-0853">WD repeat</keyword>
<feature type="compositionally biased region" description="Acidic residues" evidence="2">
    <location>
        <begin position="843"/>
        <end position="856"/>
    </location>
</feature>
<sequence length="1412" mass="153322">MNQKLTLEKVIGLTTQNNSGLSVNNSNGDIAYLAGRCVVVYSARRNRQVRFFRASKAVASCTFSSDGKYLAVGESGKEPAIIVFDTTTGAVLSELKAHKFGISCLAFSPSSSVLVSCGFKHDRRMYIWNWKGARPVAAARLSQQVNSLEFTGPKGFVTVGEKHVKFWNLDASNVIFPGQESNQNADQNESSVNEGELSVLAANLPNPDTPLPEIKGFPASILASHATSTFVDVACHKATSKIFTVTSNGQLCSFDGKEQVMENWVSLESQSGFSLDVCGDSIVIGCGRGVVRLFDAKTLKYVTSLPLPPTTSSVNSTTLPTPPTTSTTTTTTAITLPSASCVRFLPGATKATVIYGDNSLFVYDLTNPSSIGKYRSFLHHSGPIWDLQCVPLKSNPIKTDGESSPASPRDSPDVPEYTFLTTSADKTFRFWNLGVPGTSRVVHNRWKNIYSKDLIHCEVHPADEENASFRSVAAHPKRQDMAVGDNKGRIMIFDINSLSFNKVVNAHDSEVMSLDYSPSGLMVSGSRDNLVHVFNSKYGRITTLDNHTGTVNTVKFSGLGDKLVSCGSDKSMYISSVETSGGLTAVSKSSSVVLANTVYDICPSDKFFVSSQKSTLNVYSQGGKVKRKYGGEGGDIYKLDVDRSGLVVATAGMDKWVRLFDFMSGECIGKVAGHSELVTGVKFTLDNRRLISVGGDGCIFVWRLSPEITKAMEERLAEKAKAAAVARAAAVVSASEKQLKTEEVPGWAKTLKDAEEKRKEGVDATKALPAVPKDAWTKKKEKDSEVERAPSPPPPPPPEEEEGDADKYEDDFEFDEDAVVIEKGGAEGEGDELLRSSISVVAPDDENPNLSVIEDDEHVTDPSLFYASIDEGNMGGMFEKIGVKGGEMVRKDEDDDDDDDDLIEFGDETVDDSCYKEVMEDIADVEKQEERVGEVEESLSKDYRKMRSQSDSGDGEEDMDLEKLEQTLTEKEMSLREERELVKLKEEKKEEKKEGVSELMDKNKKKTANAVEQMREKLQAMGFLSADEINPKTINLDKEIGLLPKEKDIEPEVTEKVDGLVGLVEEANQKEEEEEEEEEEPPPPPPPLCVNTEFTTDQANGPATKDSSTMFLSPATTASSKSEDDTLIGLSFAQTSKTEGGADGGEVEEDKSVESDKTIPIQSKTSPSNCSGDMDKENSRVDENSQADVAEISKSNGGASGVQVNDSVCTEGGTLKRPKEVYKKTLSDLNAAMKNAFDMYQELLENSAVNVSSNTFVLDDSVATLEESEPVELLNSFRDSFNSLQGRMAVFSNTMKEKEEAGFRNSEKFGMPSILEDSTSSFNIMGGVGTSGGKPPLMSQSVSGGGAEFKKENADLARPVTAPGGGRSGGEESREDRSEAELLDSVLEKHADLLFAKLAQRIDLSKTQELGE</sequence>
<feature type="region of interest" description="Disordered" evidence="2">
    <location>
        <begin position="889"/>
        <end position="1009"/>
    </location>
</feature>